<dbReference type="RefSeq" id="XP_018742613.1">
    <property type="nucleotide sequence ID" value="XM_018903612.1"/>
</dbReference>
<protein>
    <submittedName>
        <fullName evidence="1">Uncharacterized protein</fullName>
    </submittedName>
</protein>
<dbReference type="EMBL" id="DS022242">
    <property type="protein sequence ID" value="EWG36422.1"/>
    <property type="molecule type" value="Genomic_DNA"/>
</dbReference>
<gene>
    <name evidence="1" type="ORF">FVEG_14666</name>
</gene>
<reference evidence="1 2" key="1">
    <citation type="journal article" date="2010" name="Nature">
        <title>Comparative genomics reveals mobile pathogenicity chromosomes in Fusarium.</title>
        <authorList>
            <person name="Ma L.J."/>
            <person name="van der Does H.C."/>
            <person name="Borkovich K.A."/>
            <person name="Coleman J.J."/>
            <person name="Daboussi M.J."/>
            <person name="Di Pietro A."/>
            <person name="Dufresne M."/>
            <person name="Freitag M."/>
            <person name="Grabherr M."/>
            <person name="Henrissat B."/>
            <person name="Houterman P.M."/>
            <person name="Kang S."/>
            <person name="Shim W.B."/>
            <person name="Woloshuk C."/>
            <person name="Xie X."/>
            <person name="Xu J.R."/>
            <person name="Antoniw J."/>
            <person name="Baker S.E."/>
            <person name="Bluhm B.H."/>
            <person name="Breakspear A."/>
            <person name="Brown D.W."/>
            <person name="Butchko R.A."/>
            <person name="Chapman S."/>
            <person name="Coulson R."/>
            <person name="Coutinho P.M."/>
            <person name="Danchin E.G."/>
            <person name="Diener A."/>
            <person name="Gale L.R."/>
            <person name="Gardiner D.M."/>
            <person name="Goff S."/>
            <person name="Hammond-Kosack K.E."/>
            <person name="Hilburn K."/>
            <person name="Hua-Van A."/>
            <person name="Jonkers W."/>
            <person name="Kazan K."/>
            <person name="Kodira C.D."/>
            <person name="Koehrsen M."/>
            <person name="Kumar L."/>
            <person name="Lee Y.H."/>
            <person name="Li L."/>
            <person name="Manners J.M."/>
            <person name="Miranda-Saavedra D."/>
            <person name="Mukherjee M."/>
            <person name="Park G."/>
            <person name="Park J."/>
            <person name="Park S.Y."/>
            <person name="Proctor R.H."/>
            <person name="Regev A."/>
            <person name="Ruiz-Roldan M.C."/>
            <person name="Sain D."/>
            <person name="Sakthikumar S."/>
            <person name="Sykes S."/>
            <person name="Schwartz D.C."/>
            <person name="Turgeon B.G."/>
            <person name="Wapinski I."/>
            <person name="Yoder O."/>
            <person name="Young S."/>
            <person name="Zeng Q."/>
            <person name="Zhou S."/>
            <person name="Galagan J."/>
            <person name="Cuomo C.A."/>
            <person name="Kistler H.C."/>
            <person name="Rep M."/>
        </authorList>
    </citation>
    <scope>NUCLEOTIDE SEQUENCE [LARGE SCALE GENOMIC DNA]</scope>
    <source>
        <strain evidence="1">7600</strain>
        <strain evidence="2">M3125 / FGSC 7600</strain>
    </source>
</reference>
<reference evidence="1" key="2">
    <citation type="submission" date="2013-11" db="EMBL/GenBank/DDBJ databases">
        <authorList>
            <consortium name="The Broad Institute Genome Sequencing Platform"/>
            <person name="Ma L.-J."/>
            <person name="Corby-Kistler H."/>
            <person name="Broz K."/>
            <person name="Gale L.R."/>
            <person name="Jonkers W."/>
            <person name="O'Donnell K."/>
            <person name="Ploetz R."/>
            <person name="Steinberg C."/>
            <person name="Schwartz D.C."/>
            <person name="VanEtten H."/>
            <person name="Zhou S."/>
            <person name="Young S.K."/>
            <person name="Zeng Q."/>
            <person name="Gargeya S."/>
            <person name="Fitzgerald M."/>
            <person name="Abouelleil A."/>
            <person name="Alvarado L."/>
            <person name="Chapman S.B."/>
            <person name="Gainer-Dewar J."/>
            <person name="Goldberg J."/>
            <person name="Griggs A."/>
            <person name="Gujja S."/>
            <person name="Hansen M."/>
            <person name="Howarth C."/>
            <person name="Imamovic A."/>
            <person name="Ireland A."/>
            <person name="Larimer J."/>
            <person name="McCowan C."/>
            <person name="Murphy C."/>
            <person name="Pearson M."/>
            <person name="Poon T.W."/>
            <person name="Priest M."/>
            <person name="Roberts A."/>
            <person name="Saif S."/>
            <person name="Shea T."/>
            <person name="Sykes S."/>
            <person name="Wortman J."/>
            <person name="Nusbaum C."/>
            <person name="Birren B."/>
        </authorList>
    </citation>
    <scope>NUCLEOTIDE SEQUENCE</scope>
    <source>
        <strain evidence="1">7600</strain>
    </source>
</reference>
<dbReference type="KEGG" id="fvr:FVEG_14666"/>
<sequence length="150" mass="16876">MGESSGLARFAGCGIASTRAFTMRLAVIGQRLGCKRRSCQLNDFPCLVPTRPPLLLAPCTLIAPLISYLTSSIRIKSNLLHSTSFGLFVPTIHHQFTHRFFVVLSLSYSALQWEQPSPHPSQKAPLSVCLSLSRFFYKVRLRFNKFIMRC</sequence>
<dbReference type="VEuPathDB" id="FungiDB:FVEG_14666"/>
<name>W7LCY7_GIBM7</name>
<proteinExistence type="predicted"/>
<dbReference type="EMBL" id="DS022242">
    <property type="protein sequence ID" value="EWG36421.1"/>
    <property type="molecule type" value="Genomic_DNA"/>
</dbReference>
<accession>W7LCY7</accession>
<organism evidence="1 2">
    <name type="scientific">Gibberella moniliformis (strain M3125 / FGSC 7600)</name>
    <name type="common">Maize ear and stalk rot fungus</name>
    <name type="synonym">Fusarium verticillioides</name>
    <dbReference type="NCBI Taxonomy" id="334819"/>
    <lineage>
        <taxon>Eukaryota</taxon>
        <taxon>Fungi</taxon>
        <taxon>Dikarya</taxon>
        <taxon>Ascomycota</taxon>
        <taxon>Pezizomycotina</taxon>
        <taxon>Sordariomycetes</taxon>
        <taxon>Hypocreomycetidae</taxon>
        <taxon>Hypocreales</taxon>
        <taxon>Nectriaceae</taxon>
        <taxon>Fusarium</taxon>
        <taxon>Fusarium fujikuroi species complex</taxon>
    </lineage>
</organism>
<dbReference type="GeneID" id="30071542"/>
<evidence type="ECO:0000313" key="2">
    <source>
        <dbReference type="Proteomes" id="UP000009096"/>
    </source>
</evidence>
<dbReference type="Proteomes" id="UP000009096">
    <property type="component" value="Chromosome 1"/>
</dbReference>
<keyword evidence="2" id="KW-1185">Reference proteome</keyword>
<dbReference type="RefSeq" id="XP_018742612.1">
    <property type="nucleotide sequence ID" value="XM_018903611.1"/>
</dbReference>
<dbReference type="AlphaFoldDB" id="W7LCY7"/>
<evidence type="ECO:0000313" key="1">
    <source>
        <dbReference type="EMBL" id="EWG36421.1"/>
    </source>
</evidence>